<dbReference type="OrthoDB" id="2015372at2759"/>
<dbReference type="InterPro" id="IPR027417">
    <property type="entry name" value="P-loop_NTPase"/>
</dbReference>
<gene>
    <name evidence="1" type="ORF">B7P43_G00494</name>
</gene>
<protein>
    <submittedName>
        <fullName evidence="1">Uncharacterized protein</fullName>
    </submittedName>
</protein>
<sequence length="299" mass="32508">MLLQGILVAQTLPIKYIRSAVFRCPDSLCRSQQGQRVAGNVIQCVPHCSVCGREMKEYCRARDTGDQVLGLLVSPSALENPGSKEFVRHQSTLVCFQDELMVDLELGVRYDVPGLQTNAYFQAWNVQRWVSDTDAKIRHQELPSLLMPPAISALNAYLSHCCPSSPWALVAALAAQMAADMFPTPALLHLKLGLILSLASQGRNHPPVPILAVGADTLAAHHLLRHATLLAQRCVTLSSPSHWGPLHGTAHHDEQGNSWLEAGALLLASTGVCFLGDWAKFKSTNLRSSVLSVCLGCHI</sequence>
<dbReference type="InParanoid" id="A0A2J7R8R0"/>
<comment type="caution">
    <text evidence="1">The sequence shown here is derived from an EMBL/GenBank/DDBJ whole genome shotgun (WGS) entry which is preliminary data.</text>
</comment>
<dbReference type="STRING" id="105785.A0A2J7R8R0"/>
<proteinExistence type="predicted"/>
<dbReference type="Gene3D" id="3.40.50.300">
    <property type="entry name" value="P-loop containing nucleotide triphosphate hydrolases"/>
    <property type="match status" value="1"/>
</dbReference>
<reference evidence="1 2" key="1">
    <citation type="submission" date="2017-12" db="EMBL/GenBank/DDBJ databases">
        <title>Hemimetabolous genomes reveal molecular basis of termite eusociality.</title>
        <authorList>
            <person name="Harrison M.C."/>
            <person name="Jongepier E."/>
            <person name="Robertson H.M."/>
            <person name="Arning N."/>
            <person name="Bitard-Feildel T."/>
            <person name="Chao H."/>
            <person name="Childers C.P."/>
            <person name="Dinh H."/>
            <person name="Doddapaneni H."/>
            <person name="Dugan S."/>
            <person name="Gowin J."/>
            <person name="Greiner C."/>
            <person name="Han Y."/>
            <person name="Hu H."/>
            <person name="Hughes D.S.T."/>
            <person name="Huylmans A.-K."/>
            <person name="Kemena C."/>
            <person name="Kremer L.P.M."/>
            <person name="Lee S.L."/>
            <person name="Lopez-Ezquerra A."/>
            <person name="Mallet L."/>
            <person name="Monroy-Kuhn J.M."/>
            <person name="Moser A."/>
            <person name="Murali S.C."/>
            <person name="Muzny D.M."/>
            <person name="Otani S."/>
            <person name="Piulachs M.-D."/>
            <person name="Poelchau M."/>
            <person name="Qu J."/>
            <person name="Schaub F."/>
            <person name="Wada-Katsumata A."/>
            <person name="Worley K.C."/>
            <person name="Xie Q."/>
            <person name="Ylla G."/>
            <person name="Poulsen M."/>
            <person name="Gibbs R.A."/>
            <person name="Schal C."/>
            <person name="Richards S."/>
            <person name="Belles X."/>
            <person name="Korb J."/>
            <person name="Bornberg-Bauer E."/>
        </authorList>
    </citation>
    <scope>NUCLEOTIDE SEQUENCE [LARGE SCALE GENOMIC DNA]</scope>
    <source>
        <tissue evidence="1">Whole body</tissue>
    </source>
</reference>
<dbReference type="Proteomes" id="UP000235965">
    <property type="component" value="Unassembled WGS sequence"/>
</dbReference>
<evidence type="ECO:0000313" key="1">
    <source>
        <dbReference type="EMBL" id="PNF37210.1"/>
    </source>
</evidence>
<organism evidence="1 2">
    <name type="scientific">Cryptotermes secundus</name>
    <dbReference type="NCBI Taxonomy" id="105785"/>
    <lineage>
        <taxon>Eukaryota</taxon>
        <taxon>Metazoa</taxon>
        <taxon>Ecdysozoa</taxon>
        <taxon>Arthropoda</taxon>
        <taxon>Hexapoda</taxon>
        <taxon>Insecta</taxon>
        <taxon>Pterygota</taxon>
        <taxon>Neoptera</taxon>
        <taxon>Polyneoptera</taxon>
        <taxon>Dictyoptera</taxon>
        <taxon>Blattodea</taxon>
        <taxon>Blattoidea</taxon>
        <taxon>Termitoidae</taxon>
        <taxon>Kalotermitidae</taxon>
        <taxon>Cryptotermitinae</taxon>
        <taxon>Cryptotermes</taxon>
    </lineage>
</organism>
<evidence type="ECO:0000313" key="2">
    <source>
        <dbReference type="Proteomes" id="UP000235965"/>
    </source>
</evidence>
<dbReference type="EMBL" id="NEVH01006721">
    <property type="protein sequence ID" value="PNF37210.1"/>
    <property type="molecule type" value="Genomic_DNA"/>
</dbReference>
<dbReference type="AlphaFoldDB" id="A0A2J7R8R0"/>
<name>A0A2J7R8R0_9NEOP</name>
<keyword evidence="2" id="KW-1185">Reference proteome</keyword>
<accession>A0A2J7R8R0</accession>